<dbReference type="eggNOG" id="COG4251">
    <property type="taxonomic scope" value="Bacteria"/>
</dbReference>
<dbReference type="PROSITE" id="PS50113">
    <property type="entry name" value="PAC"/>
    <property type="match status" value="1"/>
</dbReference>
<evidence type="ECO:0000259" key="8">
    <source>
        <dbReference type="PROSITE" id="PS50112"/>
    </source>
</evidence>
<dbReference type="InterPro" id="IPR003594">
    <property type="entry name" value="HATPase_dom"/>
</dbReference>
<dbReference type="GO" id="GO:0000155">
    <property type="term" value="F:phosphorelay sensor kinase activity"/>
    <property type="evidence" value="ECO:0007669"/>
    <property type="project" value="InterPro"/>
</dbReference>
<dbReference type="SUPFAM" id="SSF55785">
    <property type="entry name" value="PYP-like sensor domain (PAS domain)"/>
    <property type="match status" value="2"/>
</dbReference>
<dbReference type="AlphaFoldDB" id="A0A098L8H3"/>
<sequence length="674" mass="77767">MTFFRERLILFLSDAIADRSLEEILQLTDQWKHGALPYEVNKYSVQPCDLLIGFGIRKDVLLQFLPDFTNDVRTALSIVQELNDYHLHIEELILKLSSEIHNDIVRKKNEELQISNELLIREIREKEKAMKVVDRERRFKETLINNVNFGVLSFDRNFRITTWNRSLEEHNNLKKEDVIGRHLFDLFPEYKFSGEEVFFRNVLEGVIISLEDLNRNGKKGFFDAVLIPLKHEEKKITGGICIVNDISERKVLEDKLKSSFAELKEVQDIARLGIWEWNIKSNKLKCSDEILKMFNLDNTGDLTFTNVKSLINPADCDILEELIKESVDGNIPFSTEIRIKDQDQFLFIKGKVISIHNRPYKIKGIILDISERRRIEEEIRAKNQALSEKNEELKKAEEALIVINNELEERVEERTFQLSVLNEELQKEVIEREKAEEELKHRNEELLRINDDLDNFVYSASHDLKAPMSNIEGLIFTLDAELKAGNNKATPMIMDLIHRSIGNFKDTLQGLTDIAKISGASSDDQSIVEIDQVVDEIKQNIKEMISACNAEVITDFSRCPNIRFSRTNLKSILYNLLSNAIKYRSPFRTPSVVIKTGCENDYVYFEVSDNGIGFDPSLKNNIFSMFKRLHFHVDGSGIGLYLVKRIVDKNGGKIEVESVPDKGTTFKVYLKAAA</sequence>
<dbReference type="STRING" id="153721.MYP_296"/>
<keyword evidence="3" id="KW-0597">Phosphoprotein</keyword>
<dbReference type="Gene3D" id="1.10.287.130">
    <property type="match status" value="1"/>
</dbReference>
<dbReference type="InterPro" id="IPR005467">
    <property type="entry name" value="His_kinase_dom"/>
</dbReference>
<dbReference type="PROSITE" id="PS50109">
    <property type="entry name" value="HIS_KIN"/>
    <property type="match status" value="1"/>
</dbReference>
<feature type="coiled-coil region" evidence="6">
    <location>
        <begin position="372"/>
        <end position="452"/>
    </location>
</feature>
<evidence type="ECO:0000259" key="7">
    <source>
        <dbReference type="PROSITE" id="PS50109"/>
    </source>
</evidence>
<dbReference type="Gene3D" id="3.30.565.10">
    <property type="entry name" value="Histidine kinase-like ATPase, C-terminal domain"/>
    <property type="match status" value="1"/>
</dbReference>
<dbReference type="NCBIfam" id="TIGR00229">
    <property type="entry name" value="sensory_box"/>
    <property type="match status" value="1"/>
</dbReference>
<dbReference type="PROSITE" id="PS50112">
    <property type="entry name" value="PAS"/>
    <property type="match status" value="1"/>
</dbReference>
<proteinExistence type="predicted"/>
<dbReference type="SUPFAM" id="SSF47384">
    <property type="entry name" value="Homodimeric domain of signal transducing histidine kinase"/>
    <property type="match status" value="1"/>
</dbReference>
<dbReference type="InterPro" id="IPR013656">
    <property type="entry name" value="PAS_4"/>
</dbReference>
<evidence type="ECO:0000256" key="4">
    <source>
        <dbReference type="ARBA" id="ARBA00022679"/>
    </source>
</evidence>
<keyword evidence="6" id="KW-0175">Coiled coil</keyword>
<dbReference type="InterPro" id="IPR035965">
    <property type="entry name" value="PAS-like_dom_sf"/>
</dbReference>
<dbReference type="InterPro" id="IPR052162">
    <property type="entry name" value="Sensor_kinase/Photoreceptor"/>
</dbReference>
<name>A0A098L8H3_9BACT</name>
<dbReference type="EC" id="2.7.13.3" evidence="2"/>
<comment type="catalytic activity">
    <reaction evidence="1">
        <text>ATP + protein L-histidine = ADP + protein N-phospho-L-histidine.</text>
        <dbReference type="EC" id="2.7.13.3"/>
    </reaction>
</comment>
<dbReference type="InterPro" id="IPR000014">
    <property type="entry name" value="PAS"/>
</dbReference>
<dbReference type="PANTHER" id="PTHR43304">
    <property type="entry name" value="PHYTOCHROME-LIKE PROTEIN CPH1"/>
    <property type="match status" value="1"/>
</dbReference>
<keyword evidence="4" id="KW-0808">Transferase</keyword>
<feature type="domain" description="PAC" evidence="9">
    <location>
        <begin position="201"/>
        <end position="258"/>
    </location>
</feature>
<dbReference type="InterPro" id="IPR036890">
    <property type="entry name" value="HATPase_C_sf"/>
</dbReference>
<dbReference type="InterPro" id="IPR036097">
    <property type="entry name" value="HisK_dim/P_sf"/>
</dbReference>
<feature type="domain" description="Histidine kinase" evidence="7">
    <location>
        <begin position="459"/>
        <end position="674"/>
    </location>
</feature>
<dbReference type="Pfam" id="PF02518">
    <property type="entry name" value="HATPase_c"/>
    <property type="match status" value="1"/>
</dbReference>
<evidence type="ECO:0000256" key="6">
    <source>
        <dbReference type="SAM" id="Coils"/>
    </source>
</evidence>
<dbReference type="SUPFAM" id="SSF55874">
    <property type="entry name" value="ATPase domain of HSP90 chaperone/DNA topoisomerase II/histidine kinase"/>
    <property type="match status" value="1"/>
</dbReference>
<dbReference type="SMART" id="SM00387">
    <property type="entry name" value="HATPase_c"/>
    <property type="match status" value="1"/>
</dbReference>
<keyword evidence="11" id="KW-1185">Reference proteome</keyword>
<comment type="caution">
    <text evidence="10">The sequence shown here is derived from an EMBL/GenBank/DDBJ whole genome shotgun (WGS) entry which is preliminary data.</text>
</comment>
<feature type="domain" description="PAS" evidence="8">
    <location>
        <begin position="136"/>
        <end position="187"/>
    </location>
</feature>
<evidence type="ECO:0000259" key="9">
    <source>
        <dbReference type="PROSITE" id="PS50113"/>
    </source>
</evidence>
<evidence type="ECO:0000313" key="10">
    <source>
        <dbReference type="EMBL" id="GAL83070.1"/>
    </source>
</evidence>
<protein>
    <recommendedName>
        <fullName evidence="2">histidine kinase</fullName>
        <ecNumber evidence="2">2.7.13.3</ecNumber>
    </recommendedName>
</protein>
<dbReference type="InterPro" id="IPR000700">
    <property type="entry name" value="PAS-assoc_C"/>
</dbReference>
<evidence type="ECO:0000256" key="1">
    <source>
        <dbReference type="ARBA" id="ARBA00000085"/>
    </source>
</evidence>
<feature type="coiled-coil region" evidence="6">
    <location>
        <begin position="109"/>
        <end position="136"/>
    </location>
</feature>
<evidence type="ECO:0000313" key="11">
    <source>
        <dbReference type="Proteomes" id="UP000030185"/>
    </source>
</evidence>
<dbReference type="Pfam" id="PF08448">
    <property type="entry name" value="PAS_4"/>
    <property type="match status" value="1"/>
</dbReference>
<dbReference type="PRINTS" id="PR00344">
    <property type="entry name" value="BCTRLSENSOR"/>
</dbReference>
<keyword evidence="5" id="KW-0418">Kinase</keyword>
<dbReference type="EMBL" id="BBLT01000001">
    <property type="protein sequence ID" value="GAL83070.1"/>
    <property type="molecule type" value="Genomic_DNA"/>
</dbReference>
<dbReference type="CDD" id="cd00130">
    <property type="entry name" value="PAS"/>
    <property type="match status" value="1"/>
</dbReference>
<organism evidence="10 11">
    <name type="scientific">Sporocytophaga myxococcoides</name>
    <dbReference type="NCBI Taxonomy" id="153721"/>
    <lineage>
        <taxon>Bacteria</taxon>
        <taxon>Pseudomonadati</taxon>
        <taxon>Bacteroidota</taxon>
        <taxon>Cytophagia</taxon>
        <taxon>Cytophagales</taxon>
        <taxon>Cytophagaceae</taxon>
        <taxon>Sporocytophaga</taxon>
    </lineage>
</organism>
<evidence type="ECO:0000256" key="3">
    <source>
        <dbReference type="ARBA" id="ARBA00022553"/>
    </source>
</evidence>
<reference evidence="10 11" key="1">
    <citation type="submission" date="2014-09" db="EMBL/GenBank/DDBJ databases">
        <title>Sporocytophaga myxococcoides PG-01 genome sequencing.</title>
        <authorList>
            <person name="Liu L."/>
            <person name="Gao P.J."/>
            <person name="Chen G.J."/>
            <person name="Wang L.S."/>
        </authorList>
    </citation>
    <scope>NUCLEOTIDE SEQUENCE [LARGE SCALE GENOMIC DNA]</scope>
    <source>
        <strain evidence="10 11">PG-01</strain>
    </source>
</reference>
<gene>
    <name evidence="10" type="ORF">MYP_296</name>
</gene>
<evidence type="ECO:0000256" key="2">
    <source>
        <dbReference type="ARBA" id="ARBA00012438"/>
    </source>
</evidence>
<dbReference type="PANTHER" id="PTHR43304:SF1">
    <property type="entry name" value="PAC DOMAIN-CONTAINING PROTEIN"/>
    <property type="match status" value="1"/>
</dbReference>
<dbReference type="InterPro" id="IPR004358">
    <property type="entry name" value="Sig_transdc_His_kin-like_C"/>
</dbReference>
<dbReference type="Gene3D" id="3.30.450.20">
    <property type="entry name" value="PAS domain"/>
    <property type="match status" value="2"/>
</dbReference>
<dbReference type="Proteomes" id="UP000030185">
    <property type="component" value="Unassembled WGS sequence"/>
</dbReference>
<accession>A0A098L8H3</accession>
<evidence type="ECO:0000256" key="5">
    <source>
        <dbReference type="ARBA" id="ARBA00022777"/>
    </source>
</evidence>
<dbReference type="SMART" id="SM00091">
    <property type="entry name" value="PAS"/>
    <property type="match status" value="2"/>
</dbReference>